<evidence type="ECO:0000256" key="1">
    <source>
        <dbReference type="SAM" id="SignalP"/>
    </source>
</evidence>
<keyword evidence="1" id="KW-0732">Signal</keyword>
<protein>
    <recommendedName>
        <fullName evidence="4">Lipoprotein</fullName>
    </recommendedName>
</protein>
<gene>
    <name evidence="2" type="ORF">QWM81_15815</name>
</gene>
<accession>A0ABT7Z7K8</accession>
<feature type="signal peptide" evidence="1">
    <location>
        <begin position="1"/>
        <end position="22"/>
    </location>
</feature>
<sequence length="380" mass="39986">MWVPRRAVAVAAGLVLVSGCTAQEAPGTAQFQSAVDRRAAAVRAEELAGVPLGSWSYRVTRVRRDGDRATARAELSYRIAGYDSGAVTGERVLELAERDGRWYVTSDRPAQGAAQHLWEQGDIQVVRGRNSLVLGVGQDAARLKSVAAAADRAVPAVSDAWPGGWARRVVVLVPASLKGMGALLGEPAAGYRGIAAVTTGRVGGGADAPADRVIVNPEAYAVLGEFGQGVVLAHETAHVASRAYTSAATPLWLSEGFADWVAYRGTGRPAARVAPELRAAVRAGDVPDALPDDEDFRFGGSGRSSGGDAGALARAYEAGWLACALIADRWGEAKLTAFYRAVGKHEKRAGAVEEALREVLSTTPEAFTAQWRGYLREQLG</sequence>
<reference evidence="2" key="1">
    <citation type="submission" date="2023-06" db="EMBL/GenBank/DDBJ databases">
        <title>WGS-Sequencing of Streptomyces ficellus isolate 21 collected from sand in Gara Djebilet Iron Mine in Algeria.</title>
        <authorList>
            <person name="Zegers G.P."/>
            <person name="Gomez A."/>
            <person name="Gueddou A."/>
            <person name="Zahara A.F."/>
            <person name="Worth M."/>
            <person name="Sevigny J.L."/>
            <person name="Tisa L."/>
        </authorList>
    </citation>
    <scope>NUCLEOTIDE SEQUENCE</scope>
    <source>
        <strain evidence="2">AS11</strain>
    </source>
</reference>
<evidence type="ECO:0008006" key="4">
    <source>
        <dbReference type="Google" id="ProtNLM"/>
    </source>
</evidence>
<keyword evidence="3" id="KW-1185">Reference proteome</keyword>
<proteinExistence type="predicted"/>
<dbReference type="RefSeq" id="WP_290112620.1">
    <property type="nucleotide sequence ID" value="NZ_JAUEPL010000021.1"/>
</dbReference>
<organism evidence="2 3">
    <name type="scientific">Streptomyces ficellus</name>
    <dbReference type="NCBI Taxonomy" id="1977088"/>
    <lineage>
        <taxon>Bacteria</taxon>
        <taxon>Bacillati</taxon>
        <taxon>Actinomycetota</taxon>
        <taxon>Actinomycetes</taxon>
        <taxon>Kitasatosporales</taxon>
        <taxon>Streptomycetaceae</taxon>
        <taxon>Streptomyces</taxon>
    </lineage>
</organism>
<dbReference type="PROSITE" id="PS51257">
    <property type="entry name" value="PROKAR_LIPOPROTEIN"/>
    <property type="match status" value="1"/>
</dbReference>
<dbReference type="EMBL" id="JAUEPL010000021">
    <property type="protein sequence ID" value="MDN3295490.1"/>
    <property type="molecule type" value="Genomic_DNA"/>
</dbReference>
<evidence type="ECO:0000313" key="2">
    <source>
        <dbReference type="EMBL" id="MDN3295490.1"/>
    </source>
</evidence>
<comment type="caution">
    <text evidence="2">The sequence shown here is derived from an EMBL/GenBank/DDBJ whole genome shotgun (WGS) entry which is preliminary data.</text>
</comment>
<evidence type="ECO:0000313" key="3">
    <source>
        <dbReference type="Proteomes" id="UP001174050"/>
    </source>
</evidence>
<feature type="chain" id="PRO_5047295949" description="Lipoprotein" evidence="1">
    <location>
        <begin position="23"/>
        <end position="380"/>
    </location>
</feature>
<name>A0ABT7Z7K8_9ACTN</name>
<dbReference type="Proteomes" id="UP001174050">
    <property type="component" value="Unassembled WGS sequence"/>
</dbReference>